<feature type="transmembrane region" description="Helical" evidence="6">
    <location>
        <begin position="221"/>
        <end position="239"/>
    </location>
</feature>
<sequence>MEWITNFLAAAVVAGTPLLFATLGEIITEKAGNLNLGVEGMMLMGAVIGFIVGLKTESAVMALLAAMAAGALGAFIYAFLTVTLKANQNVTGLTLTIFGSGFSSFVGKSVVGQATPDSIKSFFIPIEIPLLSNIPVLGKALFSQDLFIYIGYICTILLTIYLYKTNIGLNLTAVGENPSAAASASINIDLYKYIHILLGGALCGLGGAYLSLVHVPAWQENITAGRGWIAVALVVFTAWRPNKAIIGAFLFGGLDIIRFRITNTLISIYFMDMIPYVVTIAILIFIGIKKSTRNAPPKSLGIPYFREER</sequence>
<reference evidence="7 8" key="1">
    <citation type="submission" date="2016-08" db="EMBL/GenBank/DDBJ databases">
        <title>Complete Genome Sequence Of The Indigo Reducing Clostridium isatidis DSM15098.</title>
        <authorList>
            <person name="Little G.T."/>
            <person name="Minton N.P."/>
        </authorList>
    </citation>
    <scope>NUCLEOTIDE SEQUENCE [LARGE SCALE GENOMIC DNA]</scope>
    <source>
        <strain evidence="7 8">DSM 15098</strain>
    </source>
</reference>
<dbReference type="GO" id="GO:0005886">
    <property type="term" value="C:plasma membrane"/>
    <property type="evidence" value="ECO:0007669"/>
    <property type="project" value="UniProtKB-SubCell"/>
</dbReference>
<proteinExistence type="predicted"/>
<evidence type="ECO:0000256" key="2">
    <source>
        <dbReference type="ARBA" id="ARBA00022475"/>
    </source>
</evidence>
<comment type="subcellular location">
    <subcellularLocation>
        <location evidence="1">Cell membrane</location>
        <topology evidence="1">Multi-pass membrane protein</topology>
    </subcellularLocation>
</comment>
<feature type="transmembrane region" description="Helical" evidence="6">
    <location>
        <begin position="146"/>
        <end position="163"/>
    </location>
</feature>
<gene>
    <name evidence="7" type="ORF">BEN51_12065</name>
</gene>
<dbReference type="RefSeq" id="WP_207652780.1">
    <property type="nucleotide sequence ID" value="NZ_CP016786.1"/>
</dbReference>
<feature type="transmembrane region" description="Helical" evidence="6">
    <location>
        <begin position="34"/>
        <end position="54"/>
    </location>
</feature>
<feature type="transmembrane region" description="Helical" evidence="6">
    <location>
        <begin position="267"/>
        <end position="288"/>
    </location>
</feature>
<dbReference type="AlphaFoldDB" id="A0A343JF57"/>
<evidence type="ECO:0000256" key="5">
    <source>
        <dbReference type="ARBA" id="ARBA00023136"/>
    </source>
</evidence>
<dbReference type="GO" id="GO:0022857">
    <property type="term" value="F:transmembrane transporter activity"/>
    <property type="evidence" value="ECO:0007669"/>
    <property type="project" value="InterPro"/>
</dbReference>
<protein>
    <submittedName>
        <fullName evidence="7">ABC transporter permease</fullName>
    </submittedName>
</protein>
<name>A0A343JF57_9CLOT</name>
<dbReference type="Proteomes" id="UP000264883">
    <property type="component" value="Chromosome"/>
</dbReference>
<evidence type="ECO:0000313" key="8">
    <source>
        <dbReference type="Proteomes" id="UP000264883"/>
    </source>
</evidence>
<keyword evidence="8" id="KW-1185">Reference proteome</keyword>
<dbReference type="EMBL" id="CP016786">
    <property type="protein sequence ID" value="ASW44165.1"/>
    <property type="molecule type" value="Genomic_DNA"/>
</dbReference>
<evidence type="ECO:0000256" key="1">
    <source>
        <dbReference type="ARBA" id="ARBA00004651"/>
    </source>
</evidence>
<evidence type="ECO:0000313" key="7">
    <source>
        <dbReference type="EMBL" id="ASW44165.1"/>
    </source>
</evidence>
<dbReference type="CDD" id="cd06580">
    <property type="entry name" value="TM_PBP1_transp_TpRbsC_like"/>
    <property type="match status" value="1"/>
</dbReference>
<dbReference type="InterPro" id="IPR001851">
    <property type="entry name" value="ABC_transp_permease"/>
</dbReference>
<keyword evidence="5 6" id="KW-0472">Membrane</keyword>
<keyword evidence="4 6" id="KW-1133">Transmembrane helix</keyword>
<evidence type="ECO:0000256" key="6">
    <source>
        <dbReference type="SAM" id="Phobius"/>
    </source>
</evidence>
<accession>A0A343JF57</accession>
<keyword evidence="2" id="KW-1003">Cell membrane</keyword>
<feature type="transmembrane region" description="Helical" evidence="6">
    <location>
        <begin position="193"/>
        <end position="215"/>
    </location>
</feature>
<dbReference type="PANTHER" id="PTHR43370:SF2">
    <property type="entry name" value="ABC TRANSPORTER PERMEASE PROTEIN"/>
    <property type="match status" value="1"/>
</dbReference>
<keyword evidence="3 6" id="KW-0812">Transmembrane</keyword>
<evidence type="ECO:0000256" key="4">
    <source>
        <dbReference type="ARBA" id="ARBA00022989"/>
    </source>
</evidence>
<dbReference type="Pfam" id="PF02653">
    <property type="entry name" value="BPD_transp_2"/>
    <property type="match status" value="1"/>
</dbReference>
<organism evidence="7 8">
    <name type="scientific">Clostridium isatidis</name>
    <dbReference type="NCBI Taxonomy" id="182773"/>
    <lineage>
        <taxon>Bacteria</taxon>
        <taxon>Bacillati</taxon>
        <taxon>Bacillota</taxon>
        <taxon>Clostridia</taxon>
        <taxon>Eubacteriales</taxon>
        <taxon>Clostridiaceae</taxon>
        <taxon>Clostridium</taxon>
    </lineage>
</organism>
<dbReference type="PANTHER" id="PTHR43370">
    <property type="entry name" value="SUGAR ABC TRANSPORTER INTEGRAL MEMBRANE PROTEIN-RELATED"/>
    <property type="match status" value="1"/>
</dbReference>
<evidence type="ECO:0000256" key="3">
    <source>
        <dbReference type="ARBA" id="ARBA00022692"/>
    </source>
</evidence>
<dbReference type="KEGG" id="cia:BEN51_12065"/>
<feature type="transmembrane region" description="Helical" evidence="6">
    <location>
        <begin position="61"/>
        <end position="80"/>
    </location>
</feature>